<feature type="region of interest" description="Disordered" evidence="1">
    <location>
        <begin position="75"/>
        <end position="105"/>
    </location>
</feature>
<protein>
    <submittedName>
        <fullName evidence="2">Uncharacterized protein</fullName>
    </submittedName>
</protein>
<name>A0A7S4GGF2_9EUGL</name>
<accession>A0A7S4GGF2</accession>
<reference evidence="2" key="1">
    <citation type="submission" date="2021-01" db="EMBL/GenBank/DDBJ databases">
        <authorList>
            <person name="Corre E."/>
            <person name="Pelletier E."/>
            <person name="Niang G."/>
            <person name="Scheremetjew M."/>
            <person name="Finn R."/>
            <person name="Kale V."/>
            <person name="Holt S."/>
            <person name="Cochrane G."/>
            <person name="Meng A."/>
            <person name="Brown T."/>
            <person name="Cohen L."/>
        </authorList>
    </citation>
    <scope>NUCLEOTIDE SEQUENCE</scope>
    <source>
        <strain evidence="2">CCMP1594</strain>
    </source>
</reference>
<dbReference type="EMBL" id="HBJA01138419">
    <property type="protein sequence ID" value="CAE0836293.1"/>
    <property type="molecule type" value="Transcribed_RNA"/>
</dbReference>
<evidence type="ECO:0000256" key="1">
    <source>
        <dbReference type="SAM" id="MobiDB-lite"/>
    </source>
</evidence>
<gene>
    <name evidence="2" type="ORF">EGYM00163_LOCUS47657</name>
</gene>
<feature type="compositionally biased region" description="Polar residues" evidence="1">
    <location>
        <begin position="93"/>
        <end position="105"/>
    </location>
</feature>
<sequence length="105" mass="11788">MPWRRRDGVPSNRRRRDLHAPGPVMVALSLRRPETQCPARGPNATGDNDDAGGLKAIGCCWWFLAGRRDIAGRQLEGARDLRHRENRKGRRSGQASTTQQRFVTG</sequence>
<organism evidence="2">
    <name type="scientific">Eutreptiella gymnastica</name>
    <dbReference type="NCBI Taxonomy" id="73025"/>
    <lineage>
        <taxon>Eukaryota</taxon>
        <taxon>Discoba</taxon>
        <taxon>Euglenozoa</taxon>
        <taxon>Euglenida</taxon>
        <taxon>Spirocuta</taxon>
        <taxon>Euglenophyceae</taxon>
        <taxon>Eutreptiales</taxon>
        <taxon>Eutreptiaceae</taxon>
        <taxon>Eutreptiella</taxon>
    </lineage>
</organism>
<proteinExistence type="predicted"/>
<evidence type="ECO:0000313" key="2">
    <source>
        <dbReference type="EMBL" id="CAE0836293.1"/>
    </source>
</evidence>
<feature type="region of interest" description="Disordered" evidence="1">
    <location>
        <begin position="1"/>
        <end position="23"/>
    </location>
</feature>
<dbReference type="AlphaFoldDB" id="A0A7S4GGF2"/>